<feature type="compositionally biased region" description="Polar residues" evidence="1">
    <location>
        <begin position="182"/>
        <end position="195"/>
    </location>
</feature>
<keyword evidence="2" id="KW-0472">Membrane</keyword>
<evidence type="ECO:0000313" key="5">
    <source>
        <dbReference type="Proteomes" id="UP001139485"/>
    </source>
</evidence>
<comment type="caution">
    <text evidence="4">The sequence shown here is derived from an EMBL/GenBank/DDBJ whole genome shotgun (WGS) entry which is preliminary data.</text>
</comment>
<dbReference type="EMBL" id="JAMOIL010000021">
    <property type="protein sequence ID" value="MCM0621626.1"/>
    <property type="molecule type" value="Genomic_DNA"/>
</dbReference>
<evidence type="ECO:0000256" key="1">
    <source>
        <dbReference type="SAM" id="MobiDB-lite"/>
    </source>
</evidence>
<organism evidence="4 5">
    <name type="scientific">Nocardioides bruguierae</name>
    <dbReference type="NCBI Taxonomy" id="2945102"/>
    <lineage>
        <taxon>Bacteria</taxon>
        <taxon>Bacillati</taxon>
        <taxon>Actinomycetota</taxon>
        <taxon>Actinomycetes</taxon>
        <taxon>Propionibacteriales</taxon>
        <taxon>Nocardioidaceae</taxon>
        <taxon>Nocardioides</taxon>
    </lineage>
</organism>
<dbReference type="Pfam" id="PF01882">
    <property type="entry name" value="DUF58"/>
    <property type="match status" value="1"/>
</dbReference>
<evidence type="ECO:0000313" key="4">
    <source>
        <dbReference type="EMBL" id="MCM0621626.1"/>
    </source>
</evidence>
<proteinExistence type="predicted"/>
<sequence>MLEALRGLTLRGRALLAAGLTCVVASLLLGLPVLVRFGAVAAALPVITVVLVGRTRYRLGLTRRVSPEIVPAGTPATVSLTVTNDARLSTSVLLLEDQVSYVLGPRPRFTVTGAGRAWRREVSYQVRSDVRGRHVVGPMTVRVCDPLGLVRLGRTFTSTAPLVVTPRVRPLAPHPVGGASAGSGNQRPRSFTSGSAEDVTVRDYRRGDDLRRVHWPSSARTGELMVRREEQPWQQRATVLVDNRAGVHAGRGAASSLEVAVTTAASVAVHLAQRGFAVRLVTARGEEDGIAWHDHVAGTDTRALLEALAVLPTESGSRMATGWLTQPGHDGLVVAVLGALPGEDTGLLRRVRAAAGAGLAVVLDVGTFGPVPPEAATGPEAASLLTAQGWTATTQQAGEPVEQVWDRLAAPGARSARATSAPTAGTTTGTTTGGPA</sequence>
<evidence type="ECO:0000259" key="3">
    <source>
        <dbReference type="Pfam" id="PF01882"/>
    </source>
</evidence>
<dbReference type="InterPro" id="IPR002881">
    <property type="entry name" value="DUF58"/>
</dbReference>
<keyword evidence="2" id="KW-1133">Transmembrane helix</keyword>
<feature type="region of interest" description="Disordered" evidence="1">
    <location>
        <begin position="173"/>
        <end position="196"/>
    </location>
</feature>
<protein>
    <submittedName>
        <fullName evidence="4">DUF58 domain-containing protein</fullName>
    </submittedName>
</protein>
<dbReference type="PANTHER" id="PTHR34351">
    <property type="entry name" value="SLR1927 PROTEIN-RELATED"/>
    <property type="match status" value="1"/>
</dbReference>
<dbReference type="RefSeq" id="WP_250828006.1">
    <property type="nucleotide sequence ID" value="NZ_JAMOIL010000021.1"/>
</dbReference>
<feature type="domain" description="DUF58" evidence="3">
    <location>
        <begin position="201"/>
        <end position="328"/>
    </location>
</feature>
<feature type="region of interest" description="Disordered" evidence="1">
    <location>
        <begin position="410"/>
        <end position="436"/>
    </location>
</feature>
<gene>
    <name evidence="4" type="ORF">M8330_15135</name>
</gene>
<keyword evidence="2" id="KW-0812">Transmembrane</keyword>
<feature type="compositionally biased region" description="Low complexity" evidence="1">
    <location>
        <begin position="410"/>
        <end position="430"/>
    </location>
</feature>
<reference evidence="4" key="1">
    <citation type="submission" date="2022-05" db="EMBL/GenBank/DDBJ databases">
        <authorList>
            <person name="Tuo L."/>
        </authorList>
    </citation>
    <scope>NUCLEOTIDE SEQUENCE</scope>
    <source>
        <strain evidence="4">BSK12Z-4</strain>
    </source>
</reference>
<keyword evidence="5" id="KW-1185">Reference proteome</keyword>
<name>A0A9X2D954_9ACTN</name>
<dbReference type="AlphaFoldDB" id="A0A9X2D954"/>
<accession>A0A9X2D954</accession>
<evidence type="ECO:0000256" key="2">
    <source>
        <dbReference type="SAM" id="Phobius"/>
    </source>
</evidence>
<dbReference type="PANTHER" id="PTHR34351:SF1">
    <property type="entry name" value="SLR1927 PROTEIN"/>
    <property type="match status" value="1"/>
</dbReference>
<feature type="transmembrane region" description="Helical" evidence="2">
    <location>
        <begin position="12"/>
        <end position="31"/>
    </location>
</feature>
<dbReference type="Proteomes" id="UP001139485">
    <property type="component" value="Unassembled WGS sequence"/>
</dbReference>